<feature type="domain" description="HAMP" evidence="14">
    <location>
        <begin position="214"/>
        <end position="266"/>
    </location>
</feature>
<dbReference type="Pfam" id="PF02203">
    <property type="entry name" value="TarH"/>
    <property type="match status" value="1"/>
</dbReference>
<dbReference type="RefSeq" id="WP_408159422.1">
    <property type="nucleotide sequence ID" value="NZ_JAQQFM010000008.1"/>
</dbReference>
<dbReference type="SUPFAM" id="SSF58104">
    <property type="entry name" value="Methyl-accepting chemotaxis protein (MCP) signaling domain"/>
    <property type="match status" value="1"/>
</dbReference>
<keyword evidence="16" id="KW-1185">Reference proteome</keyword>
<dbReference type="PANTHER" id="PTHR43531">
    <property type="entry name" value="PROTEIN ICFG"/>
    <property type="match status" value="1"/>
</dbReference>
<dbReference type="Gene3D" id="1.10.287.950">
    <property type="entry name" value="Methyl-accepting chemotaxis protein"/>
    <property type="match status" value="1"/>
</dbReference>
<keyword evidence="4" id="KW-0145">Chemotaxis</keyword>
<dbReference type="Pfam" id="PF00672">
    <property type="entry name" value="HAMP"/>
    <property type="match status" value="1"/>
</dbReference>
<evidence type="ECO:0000256" key="5">
    <source>
        <dbReference type="ARBA" id="ARBA00022519"/>
    </source>
</evidence>
<evidence type="ECO:0000256" key="8">
    <source>
        <dbReference type="ARBA" id="ARBA00023136"/>
    </source>
</evidence>
<dbReference type="PANTHER" id="PTHR43531:SF14">
    <property type="entry name" value="METHYL-ACCEPTING CHEMOTAXIS PROTEIN I-RELATED"/>
    <property type="match status" value="1"/>
</dbReference>
<evidence type="ECO:0000259" key="14">
    <source>
        <dbReference type="PROSITE" id="PS50885"/>
    </source>
</evidence>
<comment type="caution">
    <text evidence="15">The sequence shown here is derived from an EMBL/GenBank/DDBJ whole genome shotgun (WGS) entry which is preliminary data.</text>
</comment>
<dbReference type="PRINTS" id="PR00260">
    <property type="entry name" value="CHEMTRNSDUCR"/>
</dbReference>
<feature type="domain" description="Methyl-accepting transducer" evidence="13">
    <location>
        <begin position="271"/>
        <end position="500"/>
    </location>
</feature>
<evidence type="ECO:0000256" key="1">
    <source>
        <dbReference type="ARBA" id="ARBA00004429"/>
    </source>
</evidence>
<feature type="transmembrane region" description="Helical" evidence="12">
    <location>
        <begin position="192"/>
        <end position="212"/>
    </location>
</feature>
<keyword evidence="7 12" id="KW-1133">Transmembrane helix</keyword>
<evidence type="ECO:0000256" key="7">
    <source>
        <dbReference type="ARBA" id="ARBA00022989"/>
    </source>
</evidence>
<dbReference type="SUPFAM" id="SSF47170">
    <property type="entry name" value="Aspartate receptor, ligand-binding domain"/>
    <property type="match status" value="1"/>
</dbReference>
<dbReference type="Gene3D" id="1.20.120.30">
    <property type="entry name" value="Aspartate receptor, ligand-binding domain"/>
    <property type="match status" value="1"/>
</dbReference>
<evidence type="ECO:0000313" key="15">
    <source>
        <dbReference type="EMBL" id="MFL9926209.1"/>
    </source>
</evidence>
<evidence type="ECO:0000313" key="16">
    <source>
        <dbReference type="Proteomes" id="UP001629246"/>
    </source>
</evidence>
<dbReference type="InterPro" id="IPR035440">
    <property type="entry name" value="4HB_MCP_dom_sf"/>
</dbReference>
<gene>
    <name evidence="15" type="ORF">PQR62_18170</name>
</gene>
<evidence type="ECO:0000256" key="12">
    <source>
        <dbReference type="SAM" id="Phobius"/>
    </source>
</evidence>
<keyword evidence="5" id="KW-0997">Cell inner membrane</keyword>
<dbReference type="InterPro" id="IPR004090">
    <property type="entry name" value="Chemotax_Me-accpt_rcpt"/>
</dbReference>
<evidence type="ECO:0000256" key="6">
    <source>
        <dbReference type="ARBA" id="ARBA00022692"/>
    </source>
</evidence>
<proteinExistence type="inferred from homology"/>
<evidence type="ECO:0000259" key="13">
    <source>
        <dbReference type="PROSITE" id="PS50111"/>
    </source>
</evidence>
<dbReference type="EMBL" id="JAQQFM010000008">
    <property type="protein sequence ID" value="MFL9926209.1"/>
    <property type="molecule type" value="Genomic_DNA"/>
</dbReference>
<reference evidence="15 16" key="1">
    <citation type="journal article" date="2024" name="Chem. Sci.">
        <title>Discovery of megapolipeptins by genome mining of a Burkholderiales bacteria collection.</title>
        <authorList>
            <person name="Paulo B.S."/>
            <person name="Recchia M.J.J."/>
            <person name="Lee S."/>
            <person name="Fergusson C.H."/>
            <person name="Romanowski S.B."/>
            <person name="Hernandez A."/>
            <person name="Krull N."/>
            <person name="Liu D.Y."/>
            <person name="Cavanagh H."/>
            <person name="Bos A."/>
            <person name="Gray C.A."/>
            <person name="Murphy B.T."/>
            <person name="Linington R.G."/>
            <person name="Eustaquio A.S."/>
        </authorList>
    </citation>
    <scope>NUCLEOTIDE SEQUENCE [LARGE SCALE GENOMIC DNA]</scope>
    <source>
        <strain evidence="15 16">RL21-008-BIB-A</strain>
    </source>
</reference>
<keyword evidence="3" id="KW-0488">Methylation</keyword>
<keyword evidence="6 12" id="KW-0812">Transmembrane</keyword>
<dbReference type="CDD" id="cd06225">
    <property type="entry name" value="HAMP"/>
    <property type="match status" value="1"/>
</dbReference>
<evidence type="ECO:0000256" key="11">
    <source>
        <dbReference type="PROSITE-ProRule" id="PRU00284"/>
    </source>
</evidence>
<dbReference type="InterPro" id="IPR051310">
    <property type="entry name" value="MCP_chemotaxis"/>
</dbReference>
<dbReference type="InterPro" id="IPR003122">
    <property type="entry name" value="Tar_rcpt_lig-bd"/>
</dbReference>
<evidence type="ECO:0000256" key="3">
    <source>
        <dbReference type="ARBA" id="ARBA00022481"/>
    </source>
</evidence>
<evidence type="ECO:0000256" key="9">
    <source>
        <dbReference type="ARBA" id="ARBA00023224"/>
    </source>
</evidence>
<keyword evidence="9 11" id="KW-0807">Transducer</keyword>
<organism evidence="15 16">
    <name type="scientific">Herbaspirillum lusitanum</name>
    <dbReference type="NCBI Taxonomy" id="213312"/>
    <lineage>
        <taxon>Bacteria</taxon>
        <taxon>Pseudomonadati</taxon>
        <taxon>Pseudomonadota</taxon>
        <taxon>Betaproteobacteria</taxon>
        <taxon>Burkholderiales</taxon>
        <taxon>Oxalobacteraceae</taxon>
        <taxon>Herbaspirillum</taxon>
    </lineage>
</organism>
<dbReference type="Pfam" id="PF00015">
    <property type="entry name" value="MCPsignal"/>
    <property type="match status" value="1"/>
</dbReference>
<keyword evidence="8 12" id="KW-0472">Membrane</keyword>
<evidence type="ECO:0000256" key="4">
    <source>
        <dbReference type="ARBA" id="ARBA00022500"/>
    </source>
</evidence>
<evidence type="ECO:0000256" key="10">
    <source>
        <dbReference type="ARBA" id="ARBA00029447"/>
    </source>
</evidence>
<accession>A0ABW9AD90</accession>
<dbReference type="PROSITE" id="PS50111">
    <property type="entry name" value="CHEMOTAXIS_TRANSDUC_2"/>
    <property type="match status" value="1"/>
</dbReference>
<dbReference type="InterPro" id="IPR004089">
    <property type="entry name" value="MCPsignal_dom"/>
</dbReference>
<dbReference type="SMART" id="SM00304">
    <property type="entry name" value="HAMP"/>
    <property type="match status" value="1"/>
</dbReference>
<keyword evidence="2" id="KW-1003">Cell membrane</keyword>
<comment type="subcellular location">
    <subcellularLocation>
        <location evidence="1">Cell inner membrane</location>
        <topology evidence="1">Multi-pass membrane protein</topology>
    </subcellularLocation>
</comment>
<evidence type="ECO:0000256" key="2">
    <source>
        <dbReference type="ARBA" id="ARBA00022475"/>
    </source>
</evidence>
<comment type="similarity">
    <text evidence="10">Belongs to the methyl-accepting chemotaxis (MCP) protein family.</text>
</comment>
<dbReference type="SMART" id="SM00283">
    <property type="entry name" value="MA"/>
    <property type="match status" value="1"/>
</dbReference>
<dbReference type="Proteomes" id="UP001629246">
    <property type="component" value="Unassembled WGS sequence"/>
</dbReference>
<dbReference type="CDD" id="cd11386">
    <property type="entry name" value="MCP_signal"/>
    <property type="match status" value="1"/>
</dbReference>
<dbReference type="InterPro" id="IPR003660">
    <property type="entry name" value="HAMP_dom"/>
</dbReference>
<feature type="transmembrane region" description="Helical" evidence="12">
    <location>
        <begin position="12"/>
        <end position="32"/>
    </location>
</feature>
<dbReference type="PROSITE" id="PS50885">
    <property type="entry name" value="HAMP"/>
    <property type="match status" value="1"/>
</dbReference>
<protein>
    <submittedName>
        <fullName evidence="15">Methyl-accepting chemotaxis protein</fullName>
    </submittedName>
</protein>
<name>A0ABW9AD90_9BURK</name>
<sequence length="530" mass="55399">MKNLTVRSSLIGVLLSFAVMLVIGAMAGLFTLGRANDSQQLSSQISSQTVLINDAYKNAMRIRVVLLAAYAALKEKNDETARDKILARGQPFLERYKQQSQAFANAPLLPGQDMALKQELQASTKALNDSMQTSFDALKKGDTAGFTTNNDGPVTVNGTAFSVKLEKFQEQANSLAEKLAAEGAREHKLVKMLVIAGLCLALALVLATHIGLKKIVLTPLSDAVDLLGRVALGDLSVRISKTGKSEIGRLYAALAHMQEGLSGTISRVRSGSGTIHVAASEIASGNMDLSARTEAQASSLEETAASMEELTSTVRQSAENARLANNLAASASSVAARGGDVVSQVVLTMEAINDASRKIVDIIGVIDGIAFQTNILALNAAVEAARAGEQGRGFAVVASEVRSLAQRSATAAKEIKGLIDDSVAKVEAGTALAQSAGQTMGEVVGSVKRVTDVIQEIASATQEQTSGIEQVNTAVVEMDNVTQRNAALVEEAAAAAQSLQDQANTLIELVSVFKLGEGNLHSLGKGELGS</sequence>